<dbReference type="KEGG" id="kphy:AOZ06_20560"/>
<dbReference type="AlphaFoldDB" id="A0A0N9I3A6"/>
<evidence type="ECO:0000313" key="2">
    <source>
        <dbReference type="Proteomes" id="UP000063699"/>
    </source>
</evidence>
<name>A0A0N9I3A6_9PSEU</name>
<keyword evidence="2" id="KW-1185">Reference proteome</keyword>
<accession>A0A0N9I3A6</accession>
<gene>
    <name evidence="1" type="ORF">AOZ06_20560</name>
</gene>
<sequence>MFRLLDHGRRLTGATTAYWRDFLPKRRSFTKEVLSMTGTAHLEETTRARMIVALKAARGAAC</sequence>
<dbReference type="OrthoDB" id="3211607at2"/>
<dbReference type="EMBL" id="CP012752">
    <property type="protein sequence ID" value="ALG08987.1"/>
    <property type="molecule type" value="Genomic_DNA"/>
</dbReference>
<organism evidence="1 2">
    <name type="scientific">Kibdelosporangium phytohabitans</name>
    <dbReference type="NCBI Taxonomy" id="860235"/>
    <lineage>
        <taxon>Bacteria</taxon>
        <taxon>Bacillati</taxon>
        <taxon>Actinomycetota</taxon>
        <taxon>Actinomycetes</taxon>
        <taxon>Pseudonocardiales</taxon>
        <taxon>Pseudonocardiaceae</taxon>
        <taxon>Kibdelosporangium</taxon>
    </lineage>
</organism>
<dbReference type="Proteomes" id="UP000063699">
    <property type="component" value="Chromosome"/>
</dbReference>
<reference evidence="1 2" key="1">
    <citation type="submission" date="2015-07" db="EMBL/GenBank/DDBJ databases">
        <title>Genome sequencing of Kibdelosporangium phytohabitans.</title>
        <authorList>
            <person name="Qin S."/>
            <person name="Xing K."/>
        </authorList>
    </citation>
    <scope>NUCLEOTIDE SEQUENCE [LARGE SCALE GENOMIC DNA]</scope>
    <source>
        <strain evidence="1 2">KLBMP1111</strain>
    </source>
</reference>
<protein>
    <submittedName>
        <fullName evidence="1">Uncharacterized protein</fullName>
    </submittedName>
</protein>
<evidence type="ECO:0000313" key="1">
    <source>
        <dbReference type="EMBL" id="ALG08987.1"/>
    </source>
</evidence>
<proteinExistence type="predicted"/>